<proteinExistence type="predicted"/>
<name>A0A080N2N4_9BIFI</name>
<comment type="caution">
    <text evidence="1">The sequence shown here is derived from an EMBL/GenBank/DDBJ whole genome shotgun (WGS) entry which is preliminary data.</text>
</comment>
<sequence length="118" mass="13593">MIATSTRLTTQRNVRIEPTRPRWVRVPRGSKTCAFCVMLASRGFAYLSEDLAGRQMQYHPDCDCNILPSWGSQILKDYDPDKFAEMHQTAKDAASSGDYRQVLWQMRQMYPDQVKDGT</sequence>
<keyword evidence="2" id="KW-1185">Reference proteome</keyword>
<dbReference type="Proteomes" id="UP000028730">
    <property type="component" value="Unassembled WGS sequence"/>
</dbReference>
<dbReference type="InterPro" id="IPR057369">
    <property type="entry name" value="VG15"/>
</dbReference>
<gene>
    <name evidence="1" type="ORF">BBOMB_0602</name>
</gene>
<evidence type="ECO:0000313" key="2">
    <source>
        <dbReference type="Proteomes" id="UP000028730"/>
    </source>
</evidence>
<reference evidence="1 2" key="1">
    <citation type="journal article" date="2014" name="Appl. Environ. Microbiol.">
        <title>Genomic encyclopedia of type strains of the genus Bifidobacterium.</title>
        <authorList>
            <person name="Milani C."/>
            <person name="Lugli G.A."/>
            <person name="Duranti S."/>
            <person name="Turroni F."/>
            <person name="Bottacini F."/>
            <person name="Mangifesta M."/>
            <person name="Sanchez B."/>
            <person name="Viappiani A."/>
            <person name="Mancabelli L."/>
            <person name="Taminiau B."/>
            <person name="Delcenserie V."/>
            <person name="Barrangou R."/>
            <person name="Margolles A."/>
            <person name="van Sinderen D."/>
            <person name="Ventura M."/>
        </authorList>
    </citation>
    <scope>NUCLEOTIDE SEQUENCE [LARGE SCALE GENOMIC DNA]</scope>
    <source>
        <strain evidence="1 2">DSM 19703</strain>
    </source>
</reference>
<evidence type="ECO:0000313" key="1">
    <source>
        <dbReference type="EMBL" id="KFF31262.1"/>
    </source>
</evidence>
<dbReference type="eggNOG" id="ENOG5031BIG">
    <property type="taxonomic scope" value="Bacteria"/>
</dbReference>
<accession>A0A080N2N4</accession>
<dbReference type="STRING" id="1341695.BBOMB_0602"/>
<protein>
    <submittedName>
        <fullName evidence="1">Putative phage protein</fullName>
    </submittedName>
</protein>
<dbReference type="EMBL" id="ATLK01000001">
    <property type="protein sequence ID" value="KFF31262.1"/>
    <property type="molecule type" value="Genomic_DNA"/>
</dbReference>
<dbReference type="Pfam" id="PF25310">
    <property type="entry name" value="VG15"/>
    <property type="match status" value="1"/>
</dbReference>
<organism evidence="1 2">
    <name type="scientific">Bifidobacterium bombi DSM 19703</name>
    <dbReference type="NCBI Taxonomy" id="1341695"/>
    <lineage>
        <taxon>Bacteria</taxon>
        <taxon>Bacillati</taxon>
        <taxon>Actinomycetota</taxon>
        <taxon>Actinomycetes</taxon>
        <taxon>Bifidobacteriales</taxon>
        <taxon>Bifidobacteriaceae</taxon>
        <taxon>Bifidobacterium</taxon>
    </lineage>
</organism>
<dbReference type="AlphaFoldDB" id="A0A080N2N4"/>